<feature type="domain" description="TRAM" evidence="2">
    <location>
        <begin position="74"/>
        <end position="133"/>
    </location>
</feature>
<dbReference type="Pfam" id="PF01938">
    <property type="entry name" value="TRAM"/>
    <property type="match status" value="1"/>
</dbReference>
<dbReference type="EMBL" id="CP095010">
    <property type="protein sequence ID" value="UOO97566.1"/>
    <property type="molecule type" value="Genomic_DNA"/>
</dbReference>
<evidence type="ECO:0000313" key="3">
    <source>
        <dbReference type="EMBL" id="GAA0469483.1"/>
    </source>
</evidence>
<dbReference type="Proteomes" id="UP000830542">
    <property type="component" value="Plasmid unnamed5"/>
</dbReference>
<dbReference type="AlphaFoldDB" id="A0AAV3SKF1"/>
<dbReference type="GeneID" id="71764185"/>
<keyword evidence="5" id="KW-1185">Reference proteome</keyword>
<evidence type="ECO:0000313" key="4">
    <source>
        <dbReference type="EMBL" id="UOO97566.1"/>
    </source>
</evidence>
<evidence type="ECO:0000259" key="2">
    <source>
        <dbReference type="PROSITE" id="PS50926"/>
    </source>
</evidence>
<reference evidence="3" key="3">
    <citation type="submission" date="2023-12" db="EMBL/GenBank/DDBJ databases">
        <authorList>
            <person name="Sun Q."/>
            <person name="Inoue M."/>
        </authorList>
    </citation>
    <scope>NUCLEOTIDE SEQUENCE</scope>
    <source>
        <strain evidence="3">JCM 12289</strain>
    </source>
</reference>
<dbReference type="EMBL" id="BAAADN010000045">
    <property type="protein sequence ID" value="GAA0469483.1"/>
    <property type="molecule type" value="Genomic_DNA"/>
</dbReference>
<name>A0AAV3SKF1_HALDO</name>
<gene>
    <name evidence="3" type="ORF">GCM10008985_28130</name>
    <name evidence="4" type="ORF">MUK72_20015</name>
</gene>
<organism evidence="3 6">
    <name type="scientific">Halococcus dombrowskii</name>
    <dbReference type="NCBI Taxonomy" id="179637"/>
    <lineage>
        <taxon>Archaea</taxon>
        <taxon>Methanobacteriati</taxon>
        <taxon>Methanobacteriota</taxon>
        <taxon>Stenosarchaea group</taxon>
        <taxon>Halobacteria</taxon>
        <taxon>Halobacteriales</taxon>
        <taxon>Halococcaceae</taxon>
        <taxon>Halococcus</taxon>
    </lineage>
</organism>
<proteinExistence type="predicted"/>
<dbReference type="RefSeq" id="WP_244707245.1">
    <property type="nucleotide sequence ID" value="NZ_BAAADN010000045.1"/>
</dbReference>
<dbReference type="Gene3D" id="2.40.50.140">
    <property type="entry name" value="Nucleic acid-binding proteins"/>
    <property type="match status" value="1"/>
</dbReference>
<dbReference type="InterPro" id="IPR012340">
    <property type="entry name" value="NA-bd_OB-fold"/>
</dbReference>
<dbReference type="PROSITE" id="PS50926">
    <property type="entry name" value="TRAM"/>
    <property type="match status" value="1"/>
</dbReference>
<evidence type="ECO:0000313" key="6">
    <source>
        <dbReference type="Proteomes" id="UP001500962"/>
    </source>
</evidence>
<protein>
    <submittedName>
        <fullName evidence="3">TRAM domain-containing protein</fullName>
    </submittedName>
</protein>
<accession>A0AAV3SKF1</accession>
<keyword evidence="4" id="KW-0614">Plasmid</keyword>
<dbReference type="InterPro" id="IPR002792">
    <property type="entry name" value="TRAM_dom"/>
</dbReference>
<dbReference type="SUPFAM" id="SSF50249">
    <property type="entry name" value="Nucleic acid-binding proteins"/>
    <property type="match status" value="1"/>
</dbReference>
<sequence length="141" mass="15440">MVEIPDRLACLFTGSVIETDDSYTIEVPADELDTGVITPGETYRVVILENAMPAETDDQRNLSENLTTKSPEPPVSRGEMREVTIKALGDQGDGIAKIERGYVLIVPGARPDDQVTVEIIEVRQNVAFAEVRHQTGISESQ</sequence>
<reference evidence="3" key="1">
    <citation type="journal article" date="2014" name="Int. J. Syst. Evol. Microbiol.">
        <title>Complete genome sequence of Corynebacterium casei LMG S-19264T (=DSM 44701T), isolated from a smear-ripened cheese.</title>
        <authorList>
            <consortium name="US DOE Joint Genome Institute (JGI-PGF)"/>
            <person name="Walter F."/>
            <person name="Albersmeier A."/>
            <person name="Kalinowski J."/>
            <person name="Ruckert C."/>
        </authorList>
    </citation>
    <scope>NUCLEOTIDE SEQUENCE</scope>
    <source>
        <strain evidence="3">JCM 12289</strain>
    </source>
</reference>
<dbReference type="KEGG" id="hdo:MUK72_20015"/>
<dbReference type="Proteomes" id="UP001500962">
    <property type="component" value="Unassembled WGS sequence"/>
</dbReference>
<feature type="region of interest" description="Disordered" evidence="1">
    <location>
        <begin position="54"/>
        <end position="78"/>
    </location>
</feature>
<evidence type="ECO:0000256" key="1">
    <source>
        <dbReference type="SAM" id="MobiDB-lite"/>
    </source>
</evidence>
<geneLocation type="plasmid" evidence="4 5">
    <name>unnamed5</name>
</geneLocation>
<reference evidence="4" key="2">
    <citation type="submission" date="2022-04" db="EMBL/GenBank/DDBJ databases">
        <title>Sequencing and genomic assembly of Halococcus dombrowskii.</title>
        <authorList>
            <person name="Lim S.W."/>
            <person name="MacLea K.S."/>
        </authorList>
    </citation>
    <scope>NUCLEOTIDE SEQUENCE</scope>
    <source>
        <strain evidence="4">H4</strain>
        <plasmid evidence="4">unnamed5</plasmid>
    </source>
</reference>
<evidence type="ECO:0000313" key="5">
    <source>
        <dbReference type="Proteomes" id="UP000830542"/>
    </source>
</evidence>